<proteinExistence type="predicted"/>
<dbReference type="InterPro" id="IPR010985">
    <property type="entry name" value="Ribbon_hlx_hlx"/>
</dbReference>
<organism evidence="1 2">
    <name type="scientific">Candidatus Kaiserbacteria bacterium GWA2_50_9</name>
    <dbReference type="NCBI Taxonomy" id="1798474"/>
    <lineage>
        <taxon>Bacteria</taxon>
        <taxon>Candidatus Kaiseribacteriota</taxon>
    </lineage>
</organism>
<protein>
    <recommendedName>
        <fullName evidence="3">Ribbon-helix-helix protein CopG domain-containing protein</fullName>
    </recommendedName>
</protein>
<name>A0A1F6BUS5_9BACT</name>
<sequence>MKKDTITFRIPTRKRTELDRVADELLRDRSFVLNEAVDAYLDTKQWQVAHIETGLKDAKVGRFTSARDIERAYNGQ</sequence>
<dbReference type="AlphaFoldDB" id="A0A1F6BUS5"/>
<comment type="caution">
    <text evidence="1">The sequence shown here is derived from an EMBL/GenBank/DDBJ whole genome shotgun (WGS) entry which is preliminary data.</text>
</comment>
<evidence type="ECO:0000313" key="1">
    <source>
        <dbReference type="EMBL" id="OGG40297.1"/>
    </source>
</evidence>
<dbReference type="STRING" id="1798474.A2118_02335"/>
<reference evidence="1 2" key="1">
    <citation type="journal article" date="2016" name="Nat. Commun.">
        <title>Thousands of microbial genomes shed light on interconnected biogeochemical processes in an aquifer system.</title>
        <authorList>
            <person name="Anantharaman K."/>
            <person name="Brown C.T."/>
            <person name="Hug L.A."/>
            <person name="Sharon I."/>
            <person name="Castelle C.J."/>
            <person name="Probst A.J."/>
            <person name="Thomas B.C."/>
            <person name="Singh A."/>
            <person name="Wilkins M.J."/>
            <person name="Karaoz U."/>
            <person name="Brodie E.L."/>
            <person name="Williams K.H."/>
            <person name="Hubbard S.S."/>
            <person name="Banfield J.F."/>
        </authorList>
    </citation>
    <scope>NUCLEOTIDE SEQUENCE [LARGE SCALE GENOMIC DNA]</scope>
</reference>
<dbReference type="SUPFAM" id="SSF47598">
    <property type="entry name" value="Ribbon-helix-helix"/>
    <property type="match status" value="1"/>
</dbReference>
<dbReference type="Proteomes" id="UP000179014">
    <property type="component" value="Unassembled WGS sequence"/>
</dbReference>
<evidence type="ECO:0000313" key="2">
    <source>
        <dbReference type="Proteomes" id="UP000179014"/>
    </source>
</evidence>
<evidence type="ECO:0008006" key="3">
    <source>
        <dbReference type="Google" id="ProtNLM"/>
    </source>
</evidence>
<dbReference type="GO" id="GO:0006355">
    <property type="term" value="P:regulation of DNA-templated transcription"/>
    <property type="evidence" value="ECO:0007669"/>
    <property type="project" value="InterPro"/>
</dbReference>
<dbReference type="PANTHER" id="PTHR40688:SF2">
    <property type="entry name" value="RIBBON-HELIX-HELIX PROTEIN COPG DOMAIN-CONTAINING PROTEIN"/>
    <property type="match status" value="1"/>
</dbReference>
<dbReference type="InterPro" id="IPR052991">
    <property type="entry name" value="Non-func_TypeII_TA_Antitoxin"/>
</dbReference>
<gene>
    <name evidence="1" type="ORF">A2118_02335</name>
</gene>
<dbReference type="PANTHER" id="PTHR40688">
    <property type="match status" value="1"/>
</dbReference>
<dbReference type="EMBL" id="MFKN01000034">
    <property type="protein sequence ID" value="OGG40297.1"/>
    <property type="molecule type" value="Genomic_DNA"/>
</dbReference>
<accession>A0A1F6BUS5</accession>